<accession>A0A9Q8Z205</accession>
<evidence type="ECO:0000259" key="2">
    <source>
        <dbReference type="Pfam" id="PF06985"/>
    </source>
</evidence>
<evidence type="ECO:0000313" key="4">
    <source>
        <dbReference type="Proteomes" id="UP001056012"/>
    </source>
</evidence>
<dbReference type="VEuPathDB" id="FungiDB:yc1106_00673"/>
<dbReference type="PANTHER" id="PTHR33112">
    <property type="entry name" value="DOMAIN PROTEIN, PUTATIVE-RELATED"/>
    <property type="match status" value="1"/>
</dbReference>
<dbReference type="Pfam" id="PF06985">
    <property type="entry name" value="HET"/>
    <property type="match status" value="1"/>
</dbReference>
<organism evidence="3 4">
    <name type="scientific">Curvularia clavata</name>
    <dbReference type="NCBI Taxonomy" id="95742"/>
    <lineage>
        <taxon>Eukaryota</taxon>
        <taxon>Fungi</taxon>
        <taxon>Dikarya</taxon>
        <taxon>Ascomycota</taxon>
        <taxon>Pezizomycotina</taxon>
        <taxon>Dothideomycetes</taxon>
        <taxon>Pleosporomycetidae</taxon>
        <taxon>Pleosporales</taxon>
        <taxon>Pleosporineae</taxon>
        <taxon>Pleosporaceae</taxon>
        <taxon>Curvularia</taxon>
    </lineage>
</organism>
<feature type="region of interest" description="Disordered" evidence="1">
    <location>
        <begin position="448"/>
        <end position="467"/>
    </location>
</feature>
<proteinExistence type="predicted"/>
<reference evidence="3" key="1">
    <citation type="submission" date="2021-12" db="EMBL/GenBank/DDBJ databases">
        <title>Curvularia clavata genome.</title>
        <authorList>
            <person name="Cao Y."/>
        </authorList>
    </citation>
    <scope>NUCLEOTIDE SEQUENCE</scope>
    <source>
        <strain evidence="3">Yc1106</strain>
    </source>
</reference>
<keyword evidence="4" id="KW-1185">Reference proteome</keyword>
<dbReference type="Proteomes" id="UP001056012">
    <property type="component" value="Chromosome 1"/>
</dbReference>
<protein>
    <submittedName>
        <fullName evidence="3">HET-domain-containing protein</fullName>
    </submittedName>
</protein>
<dbReference type="EMBL" id="CP089274">
    <property type="protein sequence ID" value="USP73399.1"/>
    <property type="molecule type" value="Genomic_DNA"/>
</dbReference>
<evidence type="ECO:0000256" key="1">
    <source>
        <dbReference type="SAM" id="MobiDB-lite"/>
    </source>
</evidence>
<gene>
    <name evidence="3" type="ORF">yc1106_00673</name>
</gene>
<feature type="domain" description="Heterokaryon incompatibility" evidence="2">
    <location>
        <begin position="174"/>
        <end position="324"/>
    </location>
</feature>
<dbReference type="PANTHER" id="PTHR33112:SF16">
    <property type="entry name" value="HETEROKARYON INCOMPATIBILITY DOMAIN-CONTAINING PROTEIN"/>
    <property type="match status" value="1"/>
</dbReference>
<evidence type="ECO:0000313" key="3">
    <source>
        <dbReference type="EMBL" id="USP73399.1"/>
    </source>
</evidence>
<name>A0A9Q8Z205_CURCL</name>
<sequence>MPKCYLCNDFQRSPRQFRFTFDCNQAALIQSANNGCIICSLLLQGLRYFEPKLEKLKDRDRIYVWGGDIDSGGAVDMEIFSAGALKLRLEFFNTKGKNSPLEGARILPAIPGDTRAPASIDWAKQRLRQCIDSHASCGERSISKLPNRVLEICRGEREIPSVKLLSTPGVKAQYACLSHRWSKPAALVTKRSNVASHAKSIDWKTLPKTFKEAILITQDLGLQHLWVDSLCIIQDDDNDKQRELAKMSSIYTNAYITIAATHAEGEMHGCYSAGSFYHQDHRLSLKQPDSTTVEIDLYVREKIAHIGEQDAITPLLQRGWVCQERLLSPRVLHFCEKELVWECQESSTCQCSCFDPSVRLKQKYWEIFRHVEPVESNATIVAVNDARTSDAAHSIQDSVFAEFDRFQKHIDNNIGPRQEAQGIKAGVTGMMNTGNAATNTACVSDPVSGSFASADSPTSPSPNPRRARERFLRFRRKENRTPPVAPPRAAPLQVAPLQAAPLQAAPLQAAPLQAPPPGILVPYYTLSHPFPSRQDHIPSRDDDNDVIWRWRHILSDYSGMDLTEESDRLPAIAGIASQVGEAMNSKYLAGLWEKASPGDLLWRTDYTIEPRQQRPQYKAPSWSWASVDGKIKHCKLKSYHPEFFITRAVCHPVSDINPFGKVTTGWLEVHTRSAPLLFTLNLAEDKTLSRRRVKVEFLGDNAVFVPDYDISVGPAAKYARMPELHKKEYHFLCVGDFCIEWNDAIVARGGGSYDLSLVLQRVDEGKYERVGILERNPREPKVVEDAHLLAWSSSPLERKSLEQKRDVWRLHTGIIIV</sequence>
<dbReference type="AlphaFoldDB" id="A0A9Q8Z205"/>
<dbReference type="InterPro" id="IPR010730">
    <property type="entry name" value="HET"/>
</dbReference>
<dbReference type="OrthoDB" id="5125733at2759"/>